<feature type="domain" description="Cytochrome C Planctomycete-type" evidence="7">
    <location>
        <begin position="62"/>
        <end position="119"/>
    </location>
</feature>
<sequence precursor="true">MYFTMNRTMKIRIHGNAIRHVLLAAGVLTTLTPAWAEAEKSPEAAVKITYEDHVKPIFREHCLTCHNQGDKRGGLALDSYGVLMEGGGSGEVVYDDGDADASRLWQLVNHDDTPVMPPNQPKIPAKQLEVLRAWIEGGILENSGSKAKEKKKNALAMATPSTGKPEGPPPMPKSLPQSVPVVTPRAAAITAIGTSPWAPLVAVAGQKQIVLYHTETGELLGILPFDEGIPQSLRFSKDGRYLVAGGGEHSVHGIAAVYNIETGERMASVGDELDTVFDADCNDTMSRIALGGPQKMLRIFDATDGTLLFDLKKHTDWIYGVAFSPDGVLVASSDRSGGLCVWEADTGRLYLDLTDHKGAVNSVSWRDDSNVLASASSDGTVKLWDMVSGKAIKSISVNGGAVMSVRFDHKGQLVTATSDRKVRLFDANGTQIKEFPPMKEAALEAAISHDSQHVVYGDWSGEVNLTPVADPSKAMAIAANPPPAQERLKHVEQTLAGIREQLAPLIQKQAEAQANLDAAKKASADAETQLNQYRGEVTATQQKVTDTVAASKQKQDSIPKLVTESRDQHDAIIAARLALGDATDPAKSESIAAAETKLAGTLTTLAQSRRAITESAKQVAEFQKQVVDLQNKVKTAEASVNDLKLKVDAADKAFQAAKAAHDAVAGQLSEQERKKQELVSAVNS</sequence>
<feature type="repeat" description="WD" evidence="3">
    <location>
        <begin position="353"/>
        <end position="394"/>
    </location>
</feature>
<reference evidence="8 9" key="1">
    <citation type="submission" date="2019-02" db="EMBL/GenBank/DDBJ databases">
        <title>Deep-cultivation of Planctomycetes and their phenomic and genomic characterization uncovers novel biology.</title>
        <authorList>
            <person name="Wiegand S."/>
            <person name="Jogler M."/>
            <person name="Boedeker C."/>
            <person name="Pinto D."/>
            <person name="Vollmers J."/>
            <person name="Rivas-Marin E."/>
            <person name="Kohn T."/>
            <person name="Peeters S.H."/>
            <person name="Heuer A."/>
            <person name="Rast P."/>
            <person name="Oberbeckmann S."/>
            <person name="Bunk B."/>
            <person name="Jeske O."/>
            <person name="Meyerdierks A."/>
            <person name="Storesund J.E."/>
            <person name="Kallscheuer N."/>
            <person name="Luecker S."/>
            <person name="Lage O.M."/>
            <person name="Pohl T."/>
            <person name="Merkel B.J."/>
            <person name="Hornburger P."/>
            <person name="Mueller R.-W."/>
            <person name="Bruemmer F."/>
            <person name="Labrenz M."/>
            <person name="Spormann A.M."/>
            <person name="Op Den Camp H."/>
            <person name="Overmann J."/>
            <person name="Amann R."/>
            <person name="Jetten M.S.M."/>
            <person name="Mascher T."/>
            <person name="Medema M.H."/>
            <person name="Devos D.P."/>
            <person name="Kaster A.-K."/>
            <person name="Ovreas L."/>
            <person name="Rohde M."/>
            <person name="Galperin M.Y."/>
            <person name="Jogler C."/>
        </authorList>
    </citation>
    <scope>NUCLEOTIDE SEQUENCE [LARGE SCALE GENOMIC DNA]</scope>
    <source>
        <strain evidence="8 9">Pla100</strain>
    </source>
</reference>
<dbReference type="EMBL" id="SJPM01000005">
    <property type="protein sequence ID" value="TWT96359.1"/>
    <property type="molecule type" value="Genomic_DNA"/>
</dbReference>
<evidence type="ECO:0000313" key="8">
    <source>
        <dbReference type="EMBL" id="TWT96359.1"/>
    </source>
</evidence>
<feature type="coiled-coil region" evidence="4">
    <location>
        <begin position="509"/>
        <end position="543"/>
    </location>
</feature>
<dbReference type="InterPro" id="IPR011047">
    <property type="entry name" value="Quinoprotein_ADH-like_sf"/>
</dbReference>
<gene>
    <name evidence="8" type="ORF">Pla100_28370</name>
</gene>
<dbReference type="SMART" id="SM00320">
    <property type="entry name" value="WD40"/>
    <property type="match status" value="6"/>
</dbReference>
<feature type="signal peptide" evidence="6">
    <location>
        <begin position="1"/>
        <end position="36"/>
    </location>
</feature>
<feature type="coiled-coil region" evidence="4">
    <location>
        <begin position="612"/>
        <end position="653"/>
    </location>
</feature>
<dbReference type="Gene3D" id="2.130.10.10">
    <property type="entry name" value="YVTN repeat-like/Quinoprotein amine dehydrogenase"/>
    <property type="match status" value="2"/>
</dbReference>
<evidence type="ECO:0000259" key="7">
    <source>
        <dbReference type="Pfam" id="PF07635"/>
    </source>
</evidence>
<evidence type="ECO:0000256" key="5">
    <source>
        <dbReference type="SAM" id="MobiDB-lite"/>
    </source>
</evidence>
<dbReference type="PROSITE" id="PS00678">
    <property type="entry name" value="WD_REPEATS_1"/>
    <property type="match status" value="1"/>
</dbReference>
<proteinExistence type="predicted"/>
<dbReference type="InterPro" id="IPR001680">
    <property type="entry name" value="WD40_rpt"/>
</dbReference>
<keyword evidence="2" id="KW-0677">Repeat</keyword>
<dbReference type="PROSITE" id="PS50082">
    <property type="entry name" value="WD_REPEATS_2"/>
    <property type="match status" value="2"/>
</dbReference>
<organism evidence="8 9">
    <name type="scientific">Neorhodopirellula pilleata</name>
    <dbReference type="NCBI Taxonomy" id="2714738"/>
    <lineage>
        <taxon>Bacteria</taxon>
        <taxon>Pseudomonadati</taxon>
        <taxon>Planctomycetota</taxon>
        <taxon>Planctomycetia</taxon>
        <taxon>Pirellulales</taxon>
        <taxon>Pirellulaceae</taxon>
        <taxon>Neorhodopirellula</taxon>
    </lineage>
</organism>
<dbReference type="CDD" id="cd00200">
    <property type="entry name" value="WD40"/>
    <property type="match status" value="1"/>
</dbReference>
<keyword evidence="1 3" id="KW-0853">WD repeat</keyword>
<comment type="caution">
    <text evidence="8">The sequence shown here is derived from an EMBL/GenBank/DDBJ whole genome shotgun (WGS) entry which is preliminary data.</text>
</comment>
<dbReference type="SUPFAM" id="SSF50998">
    <property type="entry name" value="Quinoprotein alcohol dehydrogenase-like"/>
    <property type="match status" value="1"/>
</dbReference>
<dbReference type="GO" id="GO:0009055">
    <property type="term" value="F:electron transfer activity"/>
    <property type="evidence" value="ECO:0007669"/>
    <property type="project" value="InterPro"/>
</dbReference>
<evidence type="ECO:0000256" key="6">
    <source>
        <dbReference type="SAM" id="SignalP"/>
    </source>
</evidence>
<keyword evidence="6" id="KW-0732">Signal</keyword>
<protein>
    <submittedName>
        <fullName evidence="8">WD domain, G-beta repeat</fullName>
    </submittedName>
</protein>
<dbReference type="InterPro" id="IPR036909">
    <property type="entry name" value="Cyt_c-like_dom_sf"/>
</dbReference>
<evidence type="ECO:0000256" key="1">
    <source>
        <dbReference type="ARBA" id="ARBA00022574"/>
    </source>
</evidence>
<feature type="repeat" description="WD" evidence="3">
    <location>
        <begin position="311"/>
        <end position="352"/>
    </location>
</feature>
<dbReference type="AlphaFoldDB" id="A0A5C6A9X1"/>
<evidence type="ECO:0000313" key="9">
    <source>
        <dbReference type="Proteomes" id="UP000316213"/>
    </source>
</evidence>
<name>A0A5C6A9X1_9BACT</name>
<dbReference type="InterPro" id="IPR015943">
    <property type="entry name" value="WD40/YVTN_repeat-like_dom_sf"/>
</dbReference>
<dbReference type="InterPro" id="IPR050995">
    <property type="entry name" value="WD-F-box_domain-protein"/>
</dbReference>
<dbReference type="PANTHER" id="PTHR14604:SF3">
    <property type="entry name" value="SPERM-ASSOCIATED ANTIGEN 16 PROTEIN"/>
    <property type="match status" value="1"/>
</dbReference>
<dbReference type="Proteomes" id="UP000316213">
    <property type="component" value="Unassembled WGS sequence"/>
</dbReference>
<dbReference type="PROSITE" id="PS50294">
    <property type="entry name" value="WD_REPEATS_REGION"/>
    <property type="match status" value="2"/>
</dbReference>
<dbReference type="InterPro" id="IPR019775">
    <property type="entry name" value="WD40_repeat_CS"/>
</dbReference>
<evidence type="ECO:0000256" key="2">
    <source>
        <dbReference type="ARBA" id="ARBA00022737"/>
    </source>
</evidence>
<keyword evidence="9" id="KW-1185">Reference proteome</keyword>
<keyword evidence="4" id="KW-0175">Coiled coil</keyword>
<dbReference type="GO" id="GO:0020037">
    <property type="term" value="F:heme binding"/>
    <property type="evidence" value="ECO:0007669"/>
    <property type="project" value="InterPro"/>
</dbReference>
<dbReference type="PANTHER" id="PTHR14604">
    <property type="entry name" value="WD40 REPEAT PF20"/>
    <property type="match status" value="1"/>
</dbReference>
<feature type="chain" id="PRO_5023103960" evidence="6">
    <location>
        <begin position="37"/>
        <end position="684"/>
    </location>
</feature>
<dbReference type="Pfam" id="PF00400">
    <property type="entry name" value="WD40"/>
    <property type="match status" value="3"/>
</dbReference>
<dbReference type="SUPFAM" id="SSF46626">
    <property type="entry name" value="Cytochrome c"/>
    <property type="match status" value="1"/>
</dbReference>
<dbReference type="Pfam" id="PF07635">
    <property type="entry name" value="PSCyt1"/>
    <property type="match status" value="1"/>
</dbReference>
<feature type="region of interest" description="Disordered" evidence="5">
    <location>
        <begin position="145"/>
        <end position="178"/>
    </location>
</feature>
<evidence type="ECO:0000256" key="3">
    <source>
        <dbReference type="PROSITE-ProRule" id="PRU00221"/>
    </source>
</evidence>
<dbReference type="InterPro" id="IPR011429">
    <property type="entry name" value="Cyt_c_Planctomycete-type"/>
</dbReference>
<accession>A0A5C6A9X1</accession>
<evidence type="ECO:0000256" key="4">
    <source>
        <dbReference type="SAM" id="Coils"/>
    </source>
</evidence>